<accession>A0A9X4RU93</accession>
<proteinExistence type="predicted"/>
<sequence>MTYSSIIGLLLTAIGLFLYIIQEPDYTYKEFYIAAMLGAGIGLLIGGFLGYAQKKRKKIIEPKFESKTEASFKNEPINKIDDESGLKL</sequence>
<reference evidence="2" key="1">
    <citation type="submission" date="2022-07" db="EMBL/GenBank/DDBJ databases">
        <title>Description and genome-wide analysis of Profundicola chukchiensis gen. nov., sp. nov., marine bacteria isolated from bottom sediments of the Chukchi Sea.</title>
        <authorList>
            <person name="Romanenko L."/>
            <person name="Otstavnykh N."/>
            <person name="Kurilenko V."/>
            <person name="Eremeev V."/>
            <person name="Velansky P."/>
            <person name="Mikhailov V."/>
            <person name="Isaeva M."/>
        </authorList>
    </citation>
    <scope>NUCLEOTIDE SEQUENCE</scope>
    <source>
        <strain evidence="2">KMM 9713</strain>
    </source>
</reference>
<dbReference type="EMBL" id="JANCMU010000002">
    <property type="protein sequence ID" value="MDG4945913.1"/>
    <property type="molecule type" value="Genomic_DNA"/>
</dbReference>
<keyword evidence="1" id="KW-0812">Transmembrane</keyword>
<evidence type="ECO:0000256" key="1">
    <source>
        <dbReference type="SAM" id="Phobius"/>
    </source>
</evidence>
<dbReference type="AlphaFoldDB" id="A0A9X4RU93"/>
<name>A0A9X4RU93_9FLAO</name>
<organism evidence="2 3">
    <name type="scientific">Profundicola chukchiensis</name>
    <dbReference type="NCBI Taxonomy" id="2961959"/>
    <lineage>
        <taxon>Bacteria</taxon>
        <taxon>Pseudomonadati</taxon>
        <taxon>Bacteroidota</taxon>
        <taxon>Flavobacteriia</taxon>
        <taxon>Flavobacteriales</taxon>
        <taxon>Weeksellaceae</taxon>
        <taxon>Profundicola</taxon>
    </lineage>
</organism>
<protein>
    <submittedName>
        <fullName evidence="2">Uncharacterized protein</fullName>
    </submittedName>
</protein>
<feature type="transmembrane region" description="Helical" evidence="1">
    <location>
        <begin position="32"/>
        <end position="52"/>
    </location>
</feature>
<dbReference type="Proteomes" id="UP001152599">
    <property type="component" value="Unassembled WGS sequence"/>
</dbReference>
<keyword evidence="3" id="KW-1185">Reference proteome</keyword>
<gene>
    <name evidence="2" type="ORF">NMK71_05760</name>
</gene>
<evidence type="ECO:0000313" key="3">
    <source>
        <dbReference type="Proteomes" id="UP001152599"/>
    </source>
</evidence>
<keyword evidence="1" id="KW-0472">Membrane</keyword>
<comment type="caution">
    <text evidence="2">The sequence shown here is derived from an EMBL/GenBank/DDBJ whole genome shotgun (WGS) entry which is preliminary data.</text>
</comment>
<dbReference type="RefSeq" id="WP_304420446.1">
    <property type="nucleotide sequence ID" value="NZ_JANCMU010000002.1"/>
</dbReference>
<evidence type="ECO:0000313" key="2">
    <source>
        <dbReference type="EMBL" id="MDG4945913.1"/>
    </source>
</evidence>
<keyword evidence="1" id="KW-1133">Transmembrane helix</keyword>